<gene>
    <name evidence="1" type="ORF">HMPREF0444_1659</name>
</gene>
<accession>C8NIB4</accession>
<comment type="caution">
    <text evidence="1">The sequence shown here is derived from an EMBL/GenBank/DDBJ whole genome shotgun (WGS) entry which is preliminary data.</text>
</comment>
<dbReference type="SUPFAM" id="SSF75304">
    <property type="entry name" value="Amidase signature (AS) enzymes"/>
    <property type="match status" value="1"/>
</dbReference>
<dbReference type="GeneID" id="78412573"/>
<dbReference type="InterPro" id="IPR036928">
    <property type="entry name" value="AS_sf"/>
</dbReference>
<dbReference type="Proteomes" id="UP000005926">
    <property type="component" value="Unassembled WGS sequence"/>
</dbReference>
<dbReference type="Gene3D" id="3.90.1300.10">
    <property type="entry name" value="Amidase signature (AS) domain"/>
    <property type="match status" value="1"/>
</dbReference>
<dbReference type="RefSeq" id="WP_005606197.1">
    <property type="nucleotide sequence ID" value="NZ_CP102283.1"/>
</dbReference>
<dbReference type="STRING" id="638301.HMPREF0444_1659"/>
<reference evidence="1 2" key="1">
    <citation type="submission" date="2009-08" db="EMBL/GenBank/DDBJ databases">
        <authorList>
            <person name="Muzny D."/>
            <person name="Qin X."/>
            <person name="Deng J."/>
            <person name="Jiang H."/>
            <person name="Liu Y."/>
            <person name="Qu J."/>
            <person name="Song X.-Z."/>
            <person name="Zhang L."/>
            <person name="Thornton R."/>
            <person name="Coyle M."/>
            <person name="Francisco L."/>
            <person name="Jackson L."/>
            <person name="Javaid M."/>
            <person name="Korchina V."/>
            <person name="Kovar C."/>
            <person name="Mata R."/>
            <person name="Mathew T."/>
            <person name="Ngo R."/>
            <person name="Nguyen L."/>
            <person name="Nguyen N."/>
            <person name="Okwuonu G."/>
            <person name="Ongeri F."/>
            <person name="Pham C."/>
            <person name="Simmons D."/>
            <person name="Wilczek-Boney K."/>
            <person name="Hale W."/>
            <person name="Jakkamsetti A."/>
            <person name="Pham P."/>
            <person name="Ruth R."/>
            <person name="San Lucas F."/>
            <person name="Warren J."/>
            <person name="Zhang J."/>
            <person name="Zhao Z."/>
            <person name="Zhou C."/>
            <person name="Zhu D."/>
            <person name="Lee S."/>
            <person name="Bess C."/>
            <person name="Blankenburg K."/>
            <person name="Forbes L."/>
            <person name="Fu Q."/>
            <person name="Gubbala S."/>
            <person name="Hirani K."/>
            <person name="Jayaseelan J.C."/>
            <person name="Lara F."/>
            <person name="Munidasa M."/>
            <person name="Palculict T."/>
            <person name="Patil S."/>
            <person name="Pu L.-L."/>
            <person name="Saada N."/>
            <person name="Tang L."/>
            <person name="Weissenberger G."/>
            <person name="Zhu Y."/>
            <person name="Hemphill L."/>
            <person name="Shang Y."/>
            <person name="Youmans B."/>
            <person name="Ayvaz T."/>
            <person name="Ross M."/>
            <person name="Santibanez J."/>
            <person name="Aqrawi P."/>
            <person name="Gross S."/>
            <person name="Joshi V."/>
            <person name="Fowler G."/>
            <person name="Nazareth L."/>
            <person name="Reid J."/>
            <person name="Worley K."/>
            <person name="Petrosino J."/>
            <person name="Highlander S."/>
            <person name="Gibbs R."/>
        </authorList>
    </citation>
    <scope>NUCLEOTIDE SEQUENCE [LARGE SCALE GENOMIC DNA]</scope>
    <source>
        <strain evidence="1 2">ATCC 49175</strain>
    </source>
</reference>
<dbReference type="EMBL" id="ACKZ01000027">
    <property type="protein sequence ID" value="EEW36589.1"/>
    <property type="molecule type" value="Genomic_DNA"/>
</dbReference>
<evidence type="ECO:0000313" key="1">
    <source>
        <dbReference type="EMBL" id="EEW36589.1"/>
    </source>
</evidence>
<dbReference type="HOGENOM" id="CLU_805940_0_0_9"/>
<evidence type="ECO:0000313" key="2">
    <source>
        <dbReference type="Proteomes" id="UP000005926"/>
    </source>
</evidence>
<keyword evidence="2" id="KW-1185">Reference proteome</keyword>
<sequence length="338" mass="38300">MEKIQKYAYKTMLAMKNPLKSVDRVYPLAFDEISNHDGYYFGVKISLYLTNEMEEKLNQCSYYLHTRDQSSLGGRAIDINLKNPITGLPMTGSSSGTAINVFLGINDIGMGTDGGGSVLAPAVSLNLFSVIDPLLFYEERKKENEKVSTDGISFMPSIGLISRNLKLLRELYLKLRVLEDSNQRVKILVDDKNICDLFNDEEVDLDTFEGKYTDERLELIETTKRRLEKYDIIVSKEGPVDLNGFGDTVFGHFDDKTKKIQIDANKGFLRIANMTNCFALTVPSGELSTAYVILCNAHNEVAIKKSFTIAENLYTENDELSERYFLNYKNYFINGYSN</sequence>
<name>C8NIB4_9LACT</name>
<organism evidence="1 2">
    <name type="scientific">Granulicatella adiacens ATCC 49175</name>
    <dbReference type="NCBI Taxonomy" id="638301"/>
    <lineage>
        <taxon>Bacteria</taxon>
        <taxon>Bacillati</taxon>
        <taxon>Bacillota</taxon>
        <taxon>Bacilli</taxon>
        <taxon>Lactobacillales</taxon>
        <taxon>Carnobacteriaceae</taxon>
        <taxon>Granulicatella</taxon>
    </lineage>
</organism>
<proteinExistence type="predicted"/>
<dbReference type="AlphaFoldDB" id="C8NIB4"/>
<dbReference type="eggNOG" id="COG0154">
    <property type="taxonomic scope" value="Bacteria"/>
</dbReference>
<protein>
    <submittedName>
        <fullName evidence="1">Uncharacterized protein</fullName>
    </submittedName>
</protein>